<feature type="transmembrane region" description="Helical" evidence="7">
    <location>
        <begin position="80"/>
        <end position="101"/>
    </location>
</feature>
<dbReference type="PANTHER" id="PTHR34582:SF6">
    <property type="entry name" value="UPF0702 TRANSMEMBRANE PROTEIN YCAP"/>
    <property type="match status" value="1"/>
</dbReference>
<evidence type="ECO:0000256" key="3">
    <source>
        <dbReference type="ARBA" id="ARBA00022475"/>
    </source>
</evidence>
<dbReference type="AlphaFoldDB" id="A0A7S9L0D0"/>
<dbReference type="Proteomes" id="UP000594759">
    <property type="component" value="Chromosome"/>
</dbReference>
<evidence type="ECO:0000256" key="6">
    <source>
        <dbReference type="ARBA" id="ARBA00023136"/>
    </source>
</evidence>
<protein>
    <submittedName>
        <fullName evidence="9">DUF421 domain-containing protein</fullName>
    </submittedName>
</protein>
<keyword evidence="10" id="KW-1185">Reference proteome</keyword>
<dbReference type="InterPro" id="IPR007353">
    <property type="entry name" value="DUF421"/>
</dbReference>
<dbReference type="Gene3D" id="3.30.240.20">
    <property type="entry name" value="bsu07140 like domains"/>
    <property type="match status" value="1"/>
</dbReference>
<keyword evidence="5 7" id="KW-1133">Transmembrane helix</keyword>
<dbReference type="InterPro" id="IPR023090">
    <property type="entry name" value="UPF0702_alpha/beta_dom_sf"/>
</dbReference>
<accession>A0A7S9L0D0</accession>
<dbReference type="GO" id="GO:0005886">
    <property type="term" value="C:plasma membrane"/>
    <property type="evidence" value="ECO:0007669"/>
    <property type="project" value="UniProtKB-SubCell"/>
</dbReference>
<dbReference type="EMBL" id="CP064939">
    <property type="protein sequence ID" value="QPH40179.1"/>
    <property type="molecule type" value="Genomic_DNA"/>
</dbReference>
<name>A0A7S9L0D0_9SPHI</name>
<reference evidence="9 10" key="1">
    <citation type="submission" date="2020-11" db="EMBL/GenBank/DDBJ databases">
        <title>Pedobacter endophytica, an endophytic bacteria isolated form Carex pumila.</title>
        <authorList>
            <person name="Peng Y."/>
            <person name="Jiang L."/>
            <person name="Lee J."/>
        </authorList>
    </citation>
    <scope>NUCLEOTIDE SEQUENCE [LARGE SCALE GENOMIC DNA]</scope>
    <source>
        <strain evidence="9 10">JBR3-12</strain>
    </source>
</reference>
<feature type="transmembrane region" description="Helical" evidence="7">
    <location>
        <begin position="27"/>
        <end position="46"/>
    </location>
</feature>
<sequence length="233" mass="26146">MKQEEIHWGDWHRILFGMVPAEFLIEVLVRTVIVYILLLITLRFLGKRMGGQLTISELAVMLTLGAIISVPMQIPERGLLQGLLVLVCAVVFQRGLNYFAVKYNKIERFTQGKESLLVQDGVIAATQLARMKISREQLAAELRCQNIYNLGEVRRVYLEASGLFSIFKYPKPRPGLSLLPIGEETAEKQFSDIAGSMVCFDCGNRASTHDEAQNNCKNCGSKHWTNAVISKLS</sequence>
<evidence type="ECO:0000256" key="4">
    <source>
        <dbReference type="ARBA" id="ARBA00022692"/>
    </source>
</evidence>
<gene>
    <name evidence="9" type="ORF">IZT61_02545</name>
</gene>
<dbReference type="KEGG" id="pex:IZT61_02545"/>
<evidence type="ECO:0000256" key="7">
    <source>
        <dbReference type="SAM" id="Phobius"/>
    </source>
</evidence>
<evidence type="ECO:0000256" key="2">
    <source>
        <dbReference type="ARBA" id="ARBA00006448"/>
    </source>
</evidence>
<keyword evidence="3" id="KW-1003">Cell membrane</keyword>
<comment type="subcellular location">
    <subcellularLocation>
        <location evidence="1">Cell membrane</location>
        <topology evidence="1">Multi-pass membrane protein</topology>
    </subcellularLocation>
</comment>
<evidence type="ECO:0000256" key="1">
    <source>
        <dbReference type="ARBA" id="ARBA00004651"/>
    </source>
</evidence>
<feature type="transmembrane region" description="Helical" evidence="7">
    <location>
        <begin position="58"/>
        <end position="74"/>
    </location>
</feature>
<proteinExistence type="inferred from homology"/>
<feature type="domain" description="YetF C-terminal" evidence="8">
    <location>
        <begin position="102"/>
        <end position="175"/>
    </location>
</feature>
<evidence type="ECO:0000256" key="5">
    <source>
        <dbReference type="ARBA" id="ARBA00022989"/>
    </source>
</evidence>
<dbReference type="PANTHER" id="PTHR34582">
    <property type="entry name" value="UPF0702 TRANSMEMBRANE PROTEIN YCAP"/>
    <property type="match status" value="1"/>
</dbReference>
<evidence type="ECO:0000313" key="9">
    <source>
        <dbReference type="EMBL" id="QPH40179.1"/>
    </source>
</evidence>
<evidence type="ECO:0000259" key="8">
    <source>
        <dbReference type="Pfam" id="PF04239"/>
    </source>
</evidence>
<comment type="similarity">
    <text evidence="2">Belongs to the UPF0702 family.</text>
</comment>
<keyword evidence="4 7" id="KW-0812">Transmembrane</keyword>
<evidence type="ECO:0000313" key="10">
    <source>
        <dbReference type="Proteomes" id="UP000594759"/>
    </source>
</evidence>
<dbReference type="Pfam" id="PF04239">
    <property type="entry name" value="DUF421"/>
    <property type="match status" value="1"/>
</dbReference>
<keyword evidence="6 7" id="KW-0472">Membrane</keyword>
<organism evidence="9 10">
    <name type="scientific">Pedobacter endophyticus</name>
    <dbReference type="NCBI Taxonomy" id="2789740"/>
    <lineage>
        <taxon>Bacteria</taxon>
        <taxon>Pseudomonadati</taxon>
        <taxon>Bacteroidota</taxon>
        <taxon>Sphingobacteriia</taxon>
        <taxon>Sphingobacteriales</taxon>
        <taxon>Sphingobacteriaceae</taxon>
        <taxon>Pedobacter</taxon>
    </lineage>
</organism>
<dbReference type="RefSeq" id="WP_196099635.1">
    <property type="nucleotide sequence ID" value="NZ_CP064939.1"/>
</dbReference>